<feature type="domain" description="Prokaryotic glutathione synthetase ATP-binding" evidence="1">
    <location>
        <begin position="131"/>
        <end position="243"/>
    </location>
</feature>
<dbReference type="InterPro" id="IPR004218">
    <property type="entry name" value="GSHS_ATP-bd"/>
</dbReference>
<dbReference type="InterPro" id="IPR053191">
    <property type="entry name" value="DcsG_Biosynth_Enzyme"/>
</dbReference>
<keyword evidence="3" id="KW-1185">Reference proteome</keyword>
<evidence type="ECO:0000313" key="3">
    <source>
        <dbReference type="Proteomes" id="UP000601099"/>
    </source>
</evidence>
<accession>A0ABS0L6X7</accession>
<evidence type="ECO:0000259" key="1">
    <source>
        <dbReference type="Pfam" id="PF02955"/>
    </source>
</evidence>
<evidence type="ECO:0000313" key="2">
    <source>
        <dbReference type="EMBL" id="MBG8555149.1"/>
    </source>
</evidence>
<dbReference type="PANTHER" id="PTHR39217:SF1">
    <property type="entry name" value="GLUTATHIONE SYNTHETASE"/>
    <property type="match status" value="1"/>
</dbReference>
<comment type="caution">
    <text evidence="2">The sequence shown here is derived from an EMBL/GenBank/DDBJ whole genome shotgun (WGS) entry which is preliminary data.</text>
</comment>
<gene>
    <name evidence="2" type="ORF">I5L79_16470</name>
</gene>
<name>A0ABS0L6X7_9BACT</name>
<sequence length="291" mass="32446">MNIALVSYEGRLSSQYAADTVADEDTLLANYLTSRGHQVSIEIWSDAAVGWEQYEAVILKSPWDYFDRIAEFYAWLTRLDRLGVQLLNPISVVRWNADKRYLLEMAEAGVPVVPSQWLARGSKLNVDALFAALGQPGQLIIKPAVSGGAKNTFALTAAEAMAQADFLQKLLTEEDFLAQPFLPQIQTQGEWSLVYLGGQFSHCVLKTPKAGDFRVQHYLGGGIEPYPAPAHIRPVADDIVRRFAPGCLYARVDGVEVDGQFLLMELELIEPFLYLETDDASWSRYEQALRG</sequence>
<dbReference type="EMBL" id="JADWYK010000011">
    <property type="protein sequence ID" value="MBG8555149.1"/>
    <property type="molecule type" value="Genomic_DNA"/>
</dbReference>
<organism evidence="2 3">
    <name type="scientific">Hymenobacter guriensis</name>
    <dbReference type="NCBI Taxonomy" id="2793065"/>
    <lineage>
        <taxon>Bacteria</taxon>
        <taxon>Pseudomonadati</taxon>
        <taxon>Bacteroidota</taxon>
        <taxon>Cytophagia</taxon>
        <taxon>Cytophagales</taxon>
        <taxon>Hymenobacteraceae</taxon>
        <taxon>Hymenobacter</taxon>
    </lineage>
</organism>
<dbReference type="Gene3D" id="3.30.470.20">
    <property type="entry name" value="ATP-grasp fold, B domain"/>
    <property type="match status" value="1"/>
</dbReference>
<dbReference type="PANTHER" id="PTHR39217">
    <property type="match status" value="1"/>
</dbReference>
<reference evidence="2 3" key="1">
    <citation type="submission" date="2020-11" db="EMBL/GenBank/DDBJ databases">
        <title>Hymenobacter sp.</title>
        <authorList>
            <person name="Kim M.K."/>
        </authorList>
    </citation>
    <scope>NUCLEOTIDE SEQUENCE [LARGE SCALE GENOMIC DNA]</scope>
    <source>
        <strain evidence="2 3">BT594</strain>
    </source>
</reference>
<dbReference type="Pfam" id="PF02955">
    <property type="entry name" value="GSH-S_ATP"/>
    <property type="match status" value="1"/>
</dbReference>
<dbReference type="SUPFAM" id="SSF56059">
    <property type="entry name" value="Glutathione synthetase ATP-binding domain-like"/>
    <property type="match status" value="1"/>
</dbReference>
<protein>
    <recommendedName>
        <fullName evidence="1">Prokaryotic glutathione synthetase ATP-binding domain-containing protein</fullName>
    </recommendedName>
</protein>
<dbReference type="Proteomes" id="UP000601099">
    <property type="component" value="Unassembled WGS sequence"/>
</dbReference>
<proteinExistence type="predicted"/>
<dbReference type="RefSeq" id="WP_196956173.1">
    <property type="nucleotide sequence ID" value="NZ_JADWYK010000011.1"/>
</dbReference>